<proteinExistence type="predicted"/>
<keyword evidence="2" id="KW-0812">Transmembrane</keyword>
<evidence type="ECO:0000256" key="1">
    <source>
        <dbReference type="SAM" id="MobiDB-lite"/>
    </source>
</evidence>
<evidence type="ECO:0000313" key="4">
    <source>
        <dbReference type="Proteomes" id="UP001597260"/>
    </source>
</evidence>
<keyword evidence="2" id="KW-0472">Membrane</keyword>
<gene>
    <name evidence="3" type="ORF">ACFQ4H_30405</name>
</gene>
<organism evidence="3 4">
    <name type="scientific">Micromonospora sonneratiae</name>
    <dbReference type="NCBI Taxonomy" id="1184706"/>
    <lineage>
        <taxon>Bacteria</taxon>
        <taxon>Bacillati</taxon>
        <taxon>Actinomycetota</taxon>
        <taxon>Actinomycetes</taxon>
        <taxon>Micromonosporales</taxon>
        <taxon>Micromonosporaceae</taxon>
        <taxon>Micromonospora</taxon>
    </lineage>
</organism>
<sequence length="296" mass="31194">MSISTPSGDQRRPSVVSTGKKPATGGKKPPAGDKTASGGKSAETKPTANGKTPAAGKTSDTKPAGKSGGGARPASGGKGPRKPVTPVKVSQGRSWGPIALFVVVGVLAAGIIGYGGWAVFKGSQSWEDRAADIAGIINYRKHEDKSLTTSEHAWGPLTYAVTPPVGGKHNYNWQNCMGDVYTAPIANEHAVHSMEHGAVWITYRSDLPADQVSKLADKVRGNEYMMMSPVEGLDKPISVQAWGYQLKVDNADDSRIDEFIKTLRLNANIEPNATCSRGITATGTTPRDLGKDGQQQ</sequence>
<protein>
    <submittedName>
        <fullName evidence="3">DUF3105 domain-containing protein</fullName>
    </submittedName>
</protein>
<feature type="region of interest" description="Disordered" evidence="1">
    <location>
        <begin position="274"/>
        <end position="296"/>
    </location>
</feature>
<keyword evidence="2" id="KW-1133">Transmembrane helix</keyword>
<dbReference type="InterPro" id="IPR021454">
    <property type="entry name" value="DUF3105"/>
</dbReference>
<dbReference type="Proteomes" id="UP001597260">
    <property type="component" value="Unassembled WGS sequence"/>
</dbReference>
<keyword evidence="4" id="KW-1185">Reference proteome</keyword>
<evidence type="ECO:0000313" key="3">
    <source>
        <dbReference type="EMBL" id="MFD1325404.1"/>
    </source>
</evidence>
<dbReference type="EMBL" id="JBHTMP010000077">
    <property type="protein sequence ID" value="MFD1325404.1"/>
    <property type="molecule type" value="Genomic_DNA"/>
</dbReference>
<dbReference type="Pfam" id="PF11303">
    <property type="entry name" value="DUF3105"/>
    <property type="match status" value="1"/>
</dbReference>
<comment type="caution">
    <text evidence="3">The sequence shown here is derived from an EMBL/GenBank/DDBJ whole genome shotgun (WGS) entry which is preliminary data.</text>
</comment>
<dbReference type="RefSeq" id="WP_377577685.1">
    <property type="nucleotide sequence ID" value="NZ_JBHTMP010000077.1"/>
</dbReference>
<feature type="transmembrane region" description="Helical" evidence="2">
    <location>
        <begin position="98"/>
        <end position="120"/>
    </location>
</feature>
<evidence type="ECO:0000256" key="2">
    <source>
        <dbReference type="SAM" id="Phobius"/>
    </source>
</evidence>
<name>A0ABW3YLR7_9ACTN</name>
<reference evidence="4" key="1">
    <citation type="journal article" date="2019" name="Int. J. Syst. Evol. Microbiol.">
        <title>The Global Catalogue of Microorganisms (GCM) 10K type strain sequencing project: providing services to taxonomists for standard genome sequencing and annotation.</title>
        <authorList>
            <consortium name="The Broad Institute Genomics Platform"/>
            <consortium name="The Broad Institute Genome Sequencing Center for Infectious Disease"/>
            <person name="Wu L."/>
            <person name="Ma J."/>
        </authorList>
    </citation>
    <scope>NUCLEOTIDE SEQUENCE [LARGE SCALE GENOMIC DNA]</scope>
    <source>
        <strain evidence="4">JCM 31037</strain>
    </source>
</reference>
<accession>A0ABW3YLR7</accession>
<feature type="compositionally biased region" description="Low complexity" evidence="1">
    <location>
        <begin position="18"/>
        <end position="36"/>
    </location>
</feature>
<feature type="compositionally biased region" description="Polar residues" evidence="1">
    <location>
        <begin position="274"/>
        <end position="285"/>
    </location>
</feature>
<feature type="region of interest" description="Disordered" evidence="1">
    <location>
        <begin position="1"/>
        <end position="90"/>
    </location>
</feature>